<dbReference type="Proteomes" id="UP000579904">
    <property type="component" value="Unassembled WGS sequence"/>
</dbReference>
<feature type="non-terminal residue" evidence="2">
    <location>
        <position position="127"/>
    </location>
</feature>
<name>A0A7L3NVM0_9AVES</name>
<evidence type="ECO:0000313" key="3">
    <source>
        <dbReference type="Proteomes" id="UP000579904"/>
    </source>
</evidence>
<proteinExistence type="predicted"/>
<gene>
    <name evidence="2" type="primary">Ccdc81_1</name>
    <name evidence="2" type="ORF">OREMEL_R07832</name>
</gene>
<evidence type="ECO:0000259" key="1">
    <source>
        <dbReference type="Pfam" id="PF18289"/>
    </source>
</evidence>
<dbReference type="AlphaFoldDB" id="A0A7L3NVM0"/>
<dbReference type="InterPro" id="IPR040673">
    <property type="entry name" value="CCDC81_HU_dom_2"/>
</dbReference>
<protein>
    <submittedName>
        <fullName evidence="2">CCD81 protein</fullName>
    </submittedName>
</protein>
<keyword evidence="3" id="KW-1185">Reference proteome</keyword>
<reference evidence="2 3" key="1">
    <citation type="submission" date="2019-09" db="EMBL/GenBank/DDBJ databases">
        <title>Bird 10,000 Genomes (B10K) Project - Family phase.</title>
        <authorList>
            <person name="Zhang G."/>
        </authorList>
    </citation>
    <scope>NUCLEOTIDE SEQUENCE [LARGE SCALE GENOMIC DNA]</scope>
    <source>
        <strain evidence="2">OUT-0002</strain>
    </source>
</reference>
<dbReference type="EMBL" id="VZUB01045329">
    <property type="protein sequence ID" value="NXU80778.1"/>
    <property type="molecule type" value="Genomic_DNA"/>
</dbReference>
<dbReference type="InterPro" id="IPR026295">
    <property type="entry name" value="CCD81"/>
</dbReference>
<dbReference type="OrthoDB" id="125906at2759"/>
<dbReference type="Pfam" id="PF18289">
    <property type="entry name" value="HU-CCDC81_euk_2"/>
    <property type="match status" value="1"/>
</dbReference>
<organism evidence="2 3">
    <name type="scientific">Oreotrochilus melanogaster</name>
    <dbReference type="NCBI Taxonomy" id="689266"/>
    <lineage>
        <taxon>Eukaryota</taxon>
        <taxon>Metazoa</taxon>
        <taxon>Chordata</taxon>
        <taxon>Craniata</taxon>
        <taxon>Vertebrata</taxon>
        <taxon>Euteleostomi</taxon>
        <taxon>Archelosauria</taxon>
        <taxon>Archosauria</taxon>
        <taxon>Dinosauria</taxon>
        <taxon>Saurischia</taxon>
        <taxon>Theropoda</taxon>
        <taxon>Coelurosauria</taxon>
        <taxon>Aves</taxon>
        <taxon>Neognathae</taxon>
        <taxon>Neoaves</taxon>
        <taxon>Strisores</taxon>
        <taxon>Apodiformes</taxon>
        <taxon>Trochilidae</taxon>
        <taxon>Oreotrochilus</taxon>
    </lineage>
</organism>
<feature type="domain" description="CCDC81 HU" evidence="1">
    <location>
        <begin position="5"/>
        <end position="77"/>
    </location>
</feature>
<evidence type="ECO:0000313" key="2">
    <source>
        <dbReference type="EMBL" id="NXU80778.1"/>
    </source>
</evidence>
<comment type="caution">
    <text evidence="2">The sequence shown here is derived from an EMBL/GenBank/DDBJ whole genome shotgun (WGS) entry which is preliminary data.</text>
</comment>
<dbReference type="PANTHER" id="PTHR14362">
    <property type="entry name" value="COILED-COIL DOMAIN-CONTAINING PROTEIN 81"/>
    <property type="match status" value="1"/>
</dbReference>
<feature type="non-terminal residue" evidence="2">
    <location>
        <position position="1"/>
    </location>
</feature>
<dbReference type="PANTHER" id="PTHR14362:SF2">
    <property type="entry name" value="COILED-COIL DOMAIN-CONTAINING PROTEIN 81"/>
    <property type="match status" value="1"/>
</dbReference>
<dbReference type="GO" id="GO:0005815">
    <property type="term" value="C:microtubule organizing center"/>
    <property type="evidence" value="ECO:0007669"/>
    <property type="project" value="TreeGrafter"/>
</dbReference>
<sequence length="127" mass="14463">GIKELQPIKYVKVAKATFMSWRKVENCIQGTTSLLCLCLGKGKNIALVLKDIGVLLIEDLRVQMKYFYKFLERMSGKENLEKAISKVPQMLDMVVSPVAPVVSLTVSERIIVFPEFELEYVFKPPPR</sequence>
<accession>A0A7L3NVM0</accession>